<dbReference type="GO" id="GO:0003700">
    <property type="term" value="F:DNA-binding transcription factor activity"/>
    <property type="evidence" value="ECO:0007669"/>
    <property type="project" value="TreeGrafter"/>
</dbReference>
<organism evidence="7 8">
    <name type="scientific">Cellulomonas marina</name>
    <dbReference type="NCBI Taxonomy" id="988821"/>
    <lineage>
        <taxon>Bacteria</taxon>
        <taxon>Bacillati</taxon>
        <taxon>Actinomycetota</taxon>
        <taxon>Actinomycetes</taxon>
        <taxon>Micrococcales</taxon>
        <taxon>Cellulomonadaceae</taxon>
        <taxon>Cellulomonas</taxon>
    </lineage>
</organism>
<dbReference type="AlphaFoldDB" id="A0A1I0X7Z9"/>
<name>A0A1I0X7Z9_9CELL</name>
<protein>
    <submittedName>
        <fullName evidence="7">DNA-binding transcriptional regulator, AcrR family</fullName>
    </submittedName>
</protein>
<evidence type="ECO:0000256" key="5">
    <source>
        <dbReference type="SAM" id="MobiDB-lite"/>
    </source>
</evidence>
<evidence type="ECO:0000256" key="3">
    <source>
        <dbReference type="ARBA" id="ARBA00023163"/>
    </source>
</evidence>
<keyword evidence="8" id="KW-1185">Reference proteome</keyword>
<dbReference type="RefSeq" id="WP_139224334.1">
    <property type="nucleotide sequence ID" value="NZ_BONM01000017.1"/>
</dbReference>
<dbReference type="OrthoDB" id="9805134at2"/>
<feature type="region of interest" description="Disordered" evidence="5">
    <location>
        <begin position="1"/>
        <end position="20"/>
    </location>
</feature>
<evidence type="ECO:0000256" key="4">
    <source>
        <dbReference type="PROSITE-ProRule" id="PRU00335"/>
    </source>
</evidence>
<dbReference type="InterPro" id="IPR009057">
    <property type="entry name" value="Homeodomain-like_sf"/>
</dbReference>
<dbReference type="SUPFAM" id="SSF46689">
    <property type="entry name" value="Homeodomain-like"/>
    <property type="match status" value="1"/>
</dbReference>
<dbReference type="EMBL" id="FOKA01000004">
    <property type="protein sequence ID" value="SFA96984.1"/>
    <property type="molecule type" value="Genomic_DNA"/>
</dbReference>
<evidence type="ECO:0000313" key="7">
    <source>
        <dbReference type="EMBL" id="SFA96984.1"/>
    </source>
</evidence>
<dbReference type="Proteomes" id="UP000199012">
    <property type="component" value="Unassembled WGS sequence"/>
</dbReference>
<evidence type="ECO:0000256" key="2">
    <source>
        <dbReference type="ARBA" id="ARBA00023125"/>
    </source>
</evidence>
<dbReference type="InterPro" id="IPR001647">
    <property type="entry name" value="HTH_TetR"/>
</dbReference>
<dbReference type="PANTHER" id="PTHR30055:SF234">
    <property type="entry name" value="HTH-TYPE TRANSCRIPTIONAL REGULATOR BETI"/>
    <property type="match status" value="1"/>
</dbReference>
<dbReference type="PANTHER" id="PTHR30055">
    <property type="entry name" value="HTH-TYPE TRANSCRIPTIONAL REGULATOR RUTR"/>
    <property type="match status" value="1"/>
</dbReference>
<sequence length="220" mass="23166">MPRPTGRPRTAGVSPTGRGTREDILHAGARLFCTVGYGSTSTHALAEVAGVRQATLYHHFAGKHEVLLELLLGTVQPSLDAARALLARDEPAAARLWALAAGDVRLLSGGEDNLGALYLLPELDDERFAPFHARRRELEEAYAALVAQCVAEAADDPGATAAAGPDHLGRRTALVLGLVESVILQRRRAPATLDERTPALVADAVLAVVGVPVGRRGEAV</sequence>
<evidence type="ECO:0000313" key="8">
    <source>
        <dbReference type="Proteomes" id="UP000199012"/>
    </source>
</evidence>
<evidence type="ECO:0000259" key="6">
    <source>
        <dbReference type="PROSITE" id="PS50977"/>
    </source>
</evidence>
<feature type="domain" description="HTH tetR-type" evidence="6">
    <location>
        <begin position="18"/>
        <end position="78"/>
    </location>
</feature>
<dbReference type="GO" id="GO:0000976">
    <property type="term" value="F:transcription cis-regulatory region binding"/>
    <property type="evidence" value="ECO:0007669"/>
    <property type="project" value="TreeGrafter"/>
</dbReference>
<keyword evidence="1" id="KW-0805">Transcription regulation</keyword>
<dbReference type="Pfam" id="PF00440">
    <property type="entry name" value="TetR_N"/>
    <property type="match status" value="1"/>
</dbReference>
<dbReference type="Gene3D" id="1.10.357.10">
    <property type="entry name" value="Tetracycline Repressor, domain 2"/>
    <property type="match status" value="1"/>
</dbReference>
<keyword evidence="3" id="KW-0804">Transcription</keyword>
<dbReference type="PROSITE" id="PS50977">
    <property type="entry name" value="HTH_TETR_2"/>
    <property type="match status" value="1"/>
</dbReference>
<dbReference type="InterPro" id="IPR050109">
    <property type="entry name" value="HTH-type_TetR-like_transc_reg"/>
</dbReference>
<evidence type="ECO:0000256" key="1">
    <source>
        <dbReference type="ARBA" id="ARBA00023015"/>
    </source>
</evidence>
<gene>
    <name evidence="7" type="ORF">SAMN05421867_104189</name>
</gene>
<keyword evidence="2 4" id="KW-0238">DNA-binding</keyword>
<dbReference type="PRINTS" id="PR00455">
    <property type="entry name" value="HTHTETR"/>
</dbReference>
<dbReference type="STRING" id="988821.SAMN05421867_104189"/>
<accession>A0A1I0X7Z9</accession>
<feature type="DNA-binding region" description="H-T-H motif" evidence="4">
    <location>
        <begin position="41"/>
        <end position="60"/>
    </location>
</feature>
<reference evidence="7 8" key="1">
    <citation type="submission" date="2016-10" db="EMBL/GenBank/DDBJ databases">
        <authorList>
            <person name="de Groot N.N."/>
        </authorList>
    </citation>
    <scope>NUCLEOTIDE SEQUENCE [LARGE SCALE GENOMIC DNA]</scope>
    <source>
        <strain evidence="7 8">CGMCC 4.6945</strain>
    </source>
</reference>
<proteinExistence type="predicted"/>